<protein>
    <recommendedName>
        <fullName evidence="3">Translocation and assembly module subunit TamA</fullName>
    </recommendedName>
    <alternativeName>
        <fullName evidence="9">Autotransporter assembly factor TamA</fullName>
    </alternativeName>
</protein>
<keyword evidence="4" id="KW-1134">Transmembrane beta strand</keyword>
<evidence type="ECO:0000256" key="8">
    <source>
        <dbReference type="ARBA" id="ARBA00023237"/>
    </source>
</evidence>
<feature type="domain" description="TamA POTRA" evidence="12">
    <location>
        <begin position="56"/>
        <end position="110"/>
    </location>
</feature>
<comment type="subcellular location">
    <subcellularLocation>
        <location evidence="1">Cell outer membrane</location>
    </subcellularLocation>
</comment>
<dbReference type="GO" id="GO:0009306">
    <property type="term" value="P:protein secretion"/>
    <property type="evidence" value="ECO:0007669"/>
    <property type="project" value="TreeGrafter"/>
</dbReference>
<keyword evidence="5" id="KW-0812">Transmembrane</keyword>
<name>A0A4U1B730_9GAMM</name>
<dbReference type="PANTHER" id="PTHR12815">
    <property type="entry name" value="SORTING AND ASSEMBLY MACHINERY SAMM50 PROTEIN FAMILY MEMBER"/>
    <property type="match status" value="1"/>
</dbReference>
<gene>
    <name evidence="13" type="ORF">E8M12_04265</name>
</gene>
<evidence type="ECO:0000259" key="11">
    <source>
        <dbReference type="Pfam" id="PF01103"/>
    </source>
</evidence>
<evidence type="ECO:0000256" key="1">
    <source>
        <dbReference type="ARBA" id="ARBA00004442"/>
    </source>
</evidence>
<dbReference type="AlphaFoldDB" id="A0A4U1B730"/>
<evidence type="ECO:0000313" key="13">
    <source>
        <dbReference type="EMBL" id="TKB46273.1"/>
    </source>
</evidence>
<comment type="subunit">
    <text evidence="10">Interacts with TamB to form the translocation and assembly module (TAM).</text>
</comment>
<keyword evidence="7" id="KW-0472">Membrane</keyword>
<dbReference type="OrthoDB" id="9803054at2"/>
<dbReference type="Gene3D" id="2.40.160.50">
    <property type="entry name" value="membrane protein fhac: a member of the omp85/tpsb transporter family"/>
    <property type="match status" value="1"/>
</dbReference>
<comment type="similarity">
    <text evidence="2">Belongs to the TamA family.</text>
</comment>
<dbReference type="Pfam" id="PF17243">
    <property type="entry name" value="POTRA_TamA_1"/>
    <property type="match status" value="1"/>
</dbReference>
<dbReference type="Pfam" id="PF01103">
    <property type="entry name" value="Omp85"/>
    <property type="match status" value="1"/>
</dbReference>
<dbReference type="InterPro" id="IPR039910">
    <property type="entry name" value="D15-like"/>
</dbReference>
<keyword evidence="14" id="KW-1185">Reference proteome</keyword>
<sequence>MRSVLHFLQRMMRENFPRLMMTARFGSGFSVLLILTLVSAPLLAANLQVQLPEELPKKFKRNIRAHLGDLPDTESERESFVFTATDKTRTALQAMGYYRSDIDIRVDKEVVVDDEKIWRLFIDVVLNEPTRYSQILIDIQGEAELDNQFIELVTEIQTKLLKSQDIVDHSVYESVKSKISNLALDRGYFEGRYLRSRLAIRDDFTSADVELVYQSGRRYYLGEVNYSEFDLEPELLEVLIPFDVGEPYTSQKLLQFQNLLQQTQYFGNLLVVPDLKNPVNQLIPIDVTLGETKSHYVDVGFGYATDTLFRISTSWRTPKINSKGHSQETKIEYSQINPTGRFTYRIPLSHPLKDLLQFQVTFEDDEYGGLVGKYLEGRVGNVRIYDHWSAQYYVRFLAERWRIDQFPDDEVESGTYLMPGMMLSRTSRKGPQLDPSWGFSQYYIVEGGAEGAGSDISIARAIARWRFITTPMRRHRLVFRGELGISDIFDAPKTQLAPSLRFFAGGDLSIRGFDYQSQGPTEIINEGEFAGEEIVVGGKRIALASAEYQYYFTEKIRGVVFTDAGNATDDIRIDPVYSVGLGLHYISPVGAIRVDFGYGISEDDPSWKLHINLGAEL</sequence>
<accession>A0A4U1B730</accession>
<evidence type="ECO:0000256" key="4">
    <source>
        <dbReference type="ARBA" id="ARBA00022452"/>
    </source>
</evidence>
<dbReference type="EMBL" id="SWDB01000009">
    <property type="protein sequence ID" value="TKB46273.1"/>
    <property type="molecule type" value="Genomic_DNA"/>
</dbReference>
<evidence type="ECO:0000256" key="2">
    <source>
        <dbReference type="ARBA" id="ARBA00010248"/>
    </source>
</evidence>
<keyword evidence="8" id="KW-0998">Cell outer membrane</keyword>
<dbReference type="GO" id="GO:0009279">
    <property type="term" value="C:cell outer membrane"/>
    <property type="evidence" value="ECO:0007669"/>
    <property type="project" value="UniProtKB-SubCell"/>
</dbReference>
<keyword evidence="6" id="KW-0732">Signal</keyword>
<reference evidence="13 14" key="1">
    <citation type="submission" date="2019-04" db="EMBL/GenBank/DDBJ databases">
        <title>Thalassotalea guangxiensis sp. nov., isolated from sediment of the coastal wetland.</title>
        <authorList>
            <person name="Zheng S."/>
            <person name="Zhang D."/>
        </authorList>
    </citation>
    <scope>NUCLEOTIDE SEQUENCE [LARGE SCALE GENOMIC DNA]</scope>
    <source>
        <strain evidence="13 14">ZS-4</strain>
    </source>
</reference>
<evidence type="ECO:0000259" key="12">
    <source>
        <dbReference type="Pfam" id="PF17243"/>
    </source>
</evidence>
<organism evidence="13 14">
    <name type="scientific">Thalassotalea mangrovi</name>
    <dbReference type="NCBI Taxonomy" id="2572245"/>
    <lineage>
        <taxon>Bacteria</taxon>
        <taxon>Pseudomonadati</taxon>
        <taxon>Pseudomonadota</taxon>
        <taxon>Gammaproteobacteria</taxon>
        <taxon>Alteromonadales</taxon>
        <taxon>Colwelliaceae</taxon>
        <taxon>Thalassotalea</taxon>
    </lineage>
</organism>
<evidence type="ECO:0000313" key="14">
    <source>
        <dbReference type="Proteomes" id="UP000307999"/>
    </source>
</evidence>
<dbReference type="InterPro" id="IPR000184">
    <property type="entry name" value="Bac_surfAg_D15"/>
</dbReference>
<evidence type="ECO:0000256" key="3">
    <source>
        <dbReference type="ARBA" id="ARBA00015419"/>
    </source>
</evidence>
<feature type="domain" description="Bacterial surface antigen (D15)" evidence="11">
    <location>
        <begin position="433"/>
        <end position="604"/>
    </location>
</feature>
<evidence type="ECO:0000256" key="10">
    <source>
        <dbReference type="ARBA" id="ARBA00093548"/>
    </source>
</evidence>
<evidence type="ECO:0000256" key="5">
    <source>
        <dbReference type="ARBA" id="ARBA00022692"/>
    </source>
</evidence>
<proteinExistence type="inferred from homology"/>
<dbReference type="Proteomes" id="UP000307999">
    <property type="component" value="Unassembled WGS sequence"/>
</dbReference>
<dbReference type="InterPro" id="IPR035243">
    <property type="entry name" value="TamA_POTRA_Dom_1"/>
</dbReference>
<evidence type="ECO:0000256" key="6">
    <source>
        <dbReference type="ARBA" id="ARBA00022729"/>
    </source>
</evidence>
<dbReference type="GO" id="GO:0097347">
    <property type="term" value="C:TAM protein secretion complex"/>
    <property type="evidence" value="ECO:0007669"/>
    <property type="project" value="TreeGrafter"/>
</dbReference>
<dbReference type="PANTHER" id="PTHR12815:SF47">
    <property type="entry name" value="TRANSLOCATION AND ASSEMBLY MODULE SUBUNIT TAMA"/>
    <property type="match status" value="1"/>
</dbReference>
<evidence type="ECO:0000256" key="9">
    <source>
        <dbReference type="ARBA" id="ARBA00033063"/>
    </source>
</evidence>
<dbReference type="Gene3D" id="3.10.20.310">
    <property type="entry name" value="membrane protein fhac"/>
    <property type="match status" value="3"/>
</dbReference>
<comment type="caution">
    <text evidence="13">The sequence shown here is derived from an EMBL/GenBank/DDBJ whole genome shotgun (WGS) entry which is preliminary data.</text>
</comment>
<evidence type="ECO:0000256" key="7">
    <source>
        <dbReference type="ARBA" id="ARBA00023136"/>
    </source>
</evidence>